<evidence type="ECO:0000313" key="3">
    <source>
        <dbReference type="Proteomes" id="UP001201262"/>
    </source>
</evidence>
<evidence type="ECO:0000313" key="2">
    <source>
        <dbReference type="EMBL" id="KAH8689817.1"/>
    </source>
</evidence>
<dbReference type="SMART" id="SM00954">
    <property type="entry name" value="RelA_SpoT"/>
    <property type="match status" value="1"/>
</dbReference>
<dbReference type="GeneID" id="70251464"/>
<evidence type="ECO:0000259" key="1">
    <source>
        <dbReference type="SMART" id="SM00954"/>
    </source>
</evidence>
<dbReference type="Gene3D" id="3.30.460.10">
    <property type="entry name" value="Beta Polymerase, domain 2"/>
    <property type="match status" value="1"/>
</dbReference>
<keyword evidence="3" id="KW-1185">Reference proteome</keyword>
<dbReference type="AlphaFoldDB" id="A0AAD4PU67"/>
<dbReference type="PANTHER" id="PTHR41773:SF1">
    <property type="entry name" value="RELA_SPOT DOMAIN-CONTAINING PROTEIN"/>
    <property type="match status" value="1"/>
</dbReference>
<dbReference type="EMBL" id="JAJTJA010000014">
    <property type="protein sequence ID" value="KAH8689817.1"/>
    <property type="molecule type" value="Genomic_DNA"/>
</dbReference>
<dbReference type="Gene3D" id="1.25.40.10">
    <property type="entry name" value="Tetratricopeptide repeat domain"/>
    <property type="match status" value="1"/>
</dbReference>
<dbReference type="InterPro" id="IPR043519">
    <property type="entry name" value="NT_sf"/>
</dbReference>
<dbReference type="RefSeq" id="XP_046066100.1">
    <property type="nucleotide sequence ID" value="XM_046221177.1"/>
</dbReference>
<dbReference type="PANTHER" id="PTHR41773">
    <property type="entry name" value="GTP PYROPHOSPHATASE-RELATED"/>
    <property type="match status" value="1"/>
</dbReference>
<dbReference type="InterPro" id="IPR011990">
    <property type="entry name" value="TPR-like_helical_dom_sf"/>
</dbReference>
<name>A0AAD4PU67_9EURO</name>
<sequence>MNPQVPSREKWRRDVADYAERYPLYERLKVKLEKDLSDVCSKASIHAIIQARPKSVLSFSEKLSRKTYENPCDDFTDLCAGRIITNTGNEVSTISKEIEKKYKGAIDWPNSLDHTKHLKIREFGYRSVHYIITLNTQKLDEDLKNMSNPRVEVQVRTLLEHAWSDIDHEYVYKPNFPIPDLWKRESFRCAALLENVDAAFNRMQVGLERYRVSYGTYLTPKQIMAELAMLKYMLEGSVYEALSREERANTAIKYGRLSAELDDRGSWEEAVGVITKYIAETVTNRLPPEKNWPLYLQRGILMCTIYSPNERKFVEGQGDLLETLKLSQFNLEALVSLADTYELLAEELLLVKQPTEQQISDRQGFEKQALQKYKEAYGLDPSDPRVLAHYLCWEIKFSKSSDIIRYIRPSILQAICRSQEQIEMKIYLPWAHYYKGLLNLLINDDDCRSAYSKAIKMTASRHVFEANIRFLKRIESIWSEIPQYTTIEKLLKVALQGEKA</sequence>
<protein>
    <recommendedName>
        <fullName evidence="1">RelA/SpoT domain-containing protein</fullName>
    </recommendedName>
</protein>
<dbReference type="CDD" id="cd05399">
    <property type="entry name" value="NT_Rel-Spo_like"/>
    <property type="match status" value="1"/>
</dbReference>
<feature type="domain" description="RelA/SpoT" evidence="1">
    <location>
        <begin position="51"/>
        <end position="178"/>
    </location>
</feature>
<dbReference type="GO" id="GO:0015969">
    <property type="term" value="P:guanosine tetraphosphate metabolic process"/>
    <property type="evidence" value="ECO:0007669"/>
    <property type="project" value="InterPro"/>
</dbReference>
<dbReference type="SUPFAM" id="SSF81301">
    <property type="entry name" value="Nucleotidyltransferase"/>
    <property type="match status" value="1"/>
</dbReference>
<accession>A0AAD4PU67</accession>
<dbReference type="InterPro" id="IPR007685">
    <property type="entry name" value="RelA_SpoT"/>
</dbReference>
<proteinExistence type="predicted"/>
<organism evidence="2 3">
    <name type="scientific">Talaromyces proteolyticus</name>
    <dbReference type="NCBI Taxonomy" id="1131652"/>
    <lineage>
        <taxon>Eukaryota</taxon>
        <taxon>Fungi</taxon>
        <taxon>Dikarya</taxon>
        <taxon>Ascomycota</taxon>
        <taxon>Pezizomycotina</taxon>
        <taxon>Eurotiomycetes</taxon>
        <taxon>Eurotiomycetidae</taxon>
        <taxon>Eurotiales</taxon>
        <taxon>Trichocomaceae</taxon>
        <taxon>Talaromyces</taxon>
        <taxon>Talaromyces sect. Bacilispori</taxon>
    </lineage>
</organism>
<gene>
    <name evidence="2" type="ORF">BGW36DRAFT_432789</name>
</gene>
<reference evidence="2" key="1">
    <citation type="submission" date="2021-12" db="EMBL/GenBank/DDBJ databases">
        <title>Convergent genome expansion in fungi linked to evolution of root-endophyte symbiosis.</title>
        <authorList>
            <consortium name="DOE Joint Genome Institute"/>
            <person name="Ke Y.-H."/>
            <person name="Bonito G."/>
            <person name="Liao H.-L."/>
            <person name="Looney B."/>
            <person name="Rojas-Flechas A."/>
            <person name="Nash J."/>
            <person name="Hameed K."/>
            <person name="Schadt C."/>
            <person name="Martin F."/>
            <person name="Crous P.W."/>
            <person name="Miettinen O."/>
            <person name="Magnuson J.K."/>
            <person name="Labbe J."/>
            <person name="Jacobson D."/>
            <person name="Doktycz M.J."/>
            <person name="Veneault-Fourrey C."/>
            <person name="Kuo A."/>
            <person name="Mondo S."/>
            <person name="Calhoun S."/>
            <person name="Riley R."/>
            <person name="Ohm R."/>
            <person name="LaButti K."/>
            <person name="Andreopoulos B."/>
            <person name="Pangilinan J."/>
            <person name="Nolan M."/>
            <person name="Tritt A."/>
            <person name="Clum A."/>
            <person name="Lipzen A."/>
            <person name="Daum C."/>
            <person name="Barry K."/>
            <person name="Grigoriev I.V."/>
            <person name="Vilgalys R."/>
        </authorList>
    </citation>
    <scope>NUCLEOTIDE SEQUENCE</scope>
    <source>
        <strain evidence="2">PMI_201</strain>
    </source>
</reference>
<dbReference type="Proteomes" id="UP001201262">
    <property type="component" value="Unassembled WGS sequence"/>
</dbReference>
<comment type="caution">
    <text evidence="2">The sequence shown here is derived from an EMBL/GenBank/DDBJ whole genome shotgun (WGS) entry which is preliminary data.</text>
</comment>
<dbReference type="Pfam" id="PF04607">
    <property type="entry name" value="RelA_SpoT"/>
    <property type="match status" value="1"/>
</dbReference>